<accession>A0ABW9LNM4</accession>
<evidence type="ECO:0000256" key="2">
    <source>
        <dbReference type="ARBA" id="ARBA00022475"/>
    </source>
</evidence>
<keyword evidence="2" id="KW-1003">Cell membrane</keyword>
<evidence type="ECO:0000256" key="3">
    <source>
        <dbReference type="ARBA" id="ARBA00022692"/>
    </source>
</evidence>
<evidence type="ECO:0000256" key="4">
    <source>
        <dbReference type="ARBA" id="ARBA00022989"/>
    </source>
</evidence>
<feature type="transmembrane region" description="Helical" evidence="6">
    <location>
        <begin position="55"/>
        <end position="82"/>
    </location>
</feature>
<evidence type="ECO:0000256" key="6">
    <source>
        <dbReference type="SAM" id="Phobius"/>
    </source>
</evidence>
<keyword evidence="9" id="KW-1185">Reference proteome</keyword>
<proteinExistence type="predicted"/>
<organism evidence="8 9">
    <name type="scientific">Mycolicibacterium septicum</name>
    <dbReference type="NCBI Taxonomy" id="98668"/>
    <lineage>
        <taxon>Bacteria</taxon>
        <taxon>Bacillati</taxon>
        <taxon>Actinomycetota</taxon>
        <taxon>Actinomycetes</taxon>
        <taxon>Mycobacteriales</taxon>
        <taxon>Mycobacteriaceae</taxon>
        <taxon>Mycolicibacterium</taxon>
    </lineage>
</organism>
<dbReference type="InterPro" id="IPR010432">
    <property type="entry name" value="RDD"/>
</dbReference>
<dbReference type="Proteomes" id="UP001635817">
    <property type="component" value="Unassembled WGS sequence"/>
</dbReference>
<dbReference type="EMBL" id="JBKBDE010000001">
    <property type="protein sequence ID" value="MFN6548844.1"/>
    <property type="molecule type" value="Genomic_DNA"/>
</dbReference>
<evidence type="ECO:0000313" key="9">
    <source>
        <dbReference type="Proteomes" id="UP001635817"/>
    </source>
</evidence>
<evidence type="ECO:0000259" key="7">
    <source>
        <dbReference type="Pfam" id="PF06271"/>
    </source>
</evidence>
<protein>
    <submittedName>
        <fullName evidence="8">RDD family protein</fullName>
    </submittedName>
</protein>
<feature type="transmembrane region" description="Helical" evidence="6">
    <location>
        <begin position="20"/>
        <end position="43"/>
    </location>
</feature>
<sequence>MTSDGSADEPPRAAGIVSRGIAAVIDLVVVGVVLGALYLGLVLTRLMFNPTAFSLPTLSVVFSTAVMFGVAVLYLTGCWAVSGCTAGAVTMGLRVTAVRANRLSPVVALLRAVAYVLFPVGLLWVAVDARRRSLQDIVFSSRVVYAKP</sequence>
<evidence type="ECO:0000256" key="5">
    <source>
        <dbReference type="ARBA" id="ARBA00023136"/>
    </source>
</evidence>
<feature type="domain" description="RDD" evidence="7">
    <location>
        <begin position="14"/>
        <end position="138"/>
    </location>
</feature>
<comment type="subcellular location">
    <subcellularLocation>
        <location evidence="1">Cell membrane</location>
        <topology evidence="1">Multi-pass membrane protein</topology>
    </subcellularLocation>
</comment>
<comment type="caution">
    <text evidence="8">The sequence shown here is derived from an EMBL/GenBank/DDBJ whole genome shotgun (WGS) entry which is preliminary data.</text>
</comment>
<evidence type="ECO:0000256" key="1">
    <source>
        <dbReference type="ARBA" id="ARBA00004651"/>
    </source>
</evidence>
<dbReference type="PANTHER" id="PTHR36115">
    <property type="entry name" value="PROLINE-RICH ANTIGEN HOMOLOG-RELATED"/>
    <property type="match status" value="1"/>
</dbReference>
<gene>
    <name evidence="8" type="ORF">ACK4CP_00410</name>
</gene>
<dbReference type="RefSeq" id="WP_409547957.1">
    <property type="nucleotide sequence ID" value="NZ_JBKBDE010000001.1"/>
</dbReference>
<keyword evidence="3 6" id="KW-0812">Transmembrane</keyword>
<feature type="transmembrane region" description="Helical" evidence="6">
    <location>
        <begin position="102"/>
        <end position="127"/>
    </location>
</feature>
<keyword evidence="4 6" id="KW-1133">Transmembrane helix</keyword>
<dbReference type="Pfam" id="PF06271">
    <property type="entry name" value="RDD"/>
    <property type="match status" value="1"/>
</dbReference>
<dbReference type="InterPro" id="IPR051791">
    <property type="entry name" value="Pra-immunoreactive"/>
</dbReference>
<name>A0ABW9LNM4_9MYCO</name>
<evidence type="ECO:0000313" key="8">
    <source>
        <dbReference type="EMBL" id="MFN6548844.1"/>
    </source>
</evidence>
<keyword evidence="5 6" id="KW-0472">Membrane</keyword>
<reference evidence="8 9" key="1">
    <citation type="submission" date="2024-12" db="EMBL/GenBank/DDBJ databases">
        <title>The coexistence of Mycolicibacterium septicum and Mycolicibacterium nivoides in clinical samples.</title>
        <authorList>
            <person name="Wang C."/>
            <person name="Feng Y."/>
            <person name="Zong Z."/>
        </authorList>
    </citation>
    <scope>NUCLEOTIDE SEQUENCE [LARGE SCALE GENOMIC DNA]</scope>
    <source>
        <strain evidence="8 9">120310</strain>
    </source>
</reference>